<sequence length="44" mass="5009">MVQDKHTHPHPIIVTSIEVNIFFLINQLKSRCSFIDGCLKIGSK</sequence>
<dbReference type="Proteomes" id="UP000607653">
    <property type="component" value="Unassembled WGS sequence"/>
</dbReference>
<keyword evidence="2" id="KW-1185">Reference proteome</keyword>
<gene>
    <name evidence="1" type="ORF">HUJ06_024334</name>
</gene>
<dbReference type="EMBL" id="DUZY01000001">
    <property type="protein sequence ID" value="DAD22871.1"/>
    <property type="molecule type" value="Genomic_DNA"/>
</dbReference>
<protein>
    <submittedName>
        <fullName evidence="1">Uncharacterized protein</fullName>
    </submittedName>
</protein>
<name>A0A822XUM1_NELNU</name>
<evidence type="ECO:0000313" key="2">
    <source>
        <dbReference type="Proteomes" id="UP000607653"/>
    </source>
</evidence>
<organism evidence="1 2">
    <name type="scientific">Nelumbo nucifera</name>
    <name type="common">Sacred lotus</name>
    <dbReference type="NCBI Taxonomy" id="4432"/>
    <lineage>
        <taxon>Eukaryota</taxon>
        <taxon>Viridiplantae</taxon>
        <taxon>Streptophyta</taxon>
        <taxon>Embryophyta</taxon>
        <taxon>Tracheophyta</taxon>
        <taxon>Spermatophyta</taxon>
        <taxon>Magnoliopsida</taxon>
        <taxon>Proteales</taxon>
        <taxon>Nelumbonaceae</taxon>
        <taxon>Nelumbo</taxon>
    </lineage>
</organism>
<proteinExistence type="predicted"/>
<dbReference type="AlphaFoldDB" id="A0A822XUM1"/>
<accession>A0A822XUM1</accession>
<comment type="caution">
    <text evidence="1">The sequence shown here is derived from an EMBL/GenBank/DDBJ whole genome shotgun (WGS) entry which is preliminary data.</text>
</comment>
<evidence type="ECO:0000313" key="1">
    <source>
        <dbReference type="EMBL" id="DAD22871.1"/>
    </source>
</evidence>
<reference evidence="1 2" key="1">
    <citation type="journal article" date="2020" name="Mol. Biol. Evol.">
        <title>Distinct Expression and Methylation Patterns for Genes with Different Fates following a Single Whole-Genome Duplication in Flowering Plants.</title>
        <authorList>
            <person name="Shi T."/>
            <person name="Rahmani R.S."/>
            <person name="Gugger P.F."/>
            <person name="Wang M."/>
            <person name="Li H."/>
            <person name="Zhang Y."/>
            <person name="Li Z."/>
            <person name="Wang Q."/>
            <person name="Van de Peer Y."/>
            <person name="Marchal K."/>
            <person name="Chen J."/>
        </authorList>
    </citation>
    <scope>NUCLEOTIDE SEQUENCE [LARGE SCALE GENOMIC DNA]</scope>
    <source>
        <tissue evidence="1">Leaf</tissue>
    </source>
</reference>